<dbReference type="Proteomes" id="UP000623269">
    <property type="component" value="Unassembled WGS sequence"/>
</dbReference>
<dbReference type="EC" id="5.6.2.4" evidence="9"/>
<dbReference type="PROSITE" id="PS51217">
    <property type="entry name" value="UVRD_HELICASE_CTER"/>
    <property type="match status" value="1"/>
</dbReference>
<dbReference type="GO" id="GO:0043138">
    <property type="term" value="F:3'-5' DNA helicase activity"/>
    <property type="evidence" value="ECO:0007669"/>
    <property type="project" value="UniProtKB-EC"/>
</dbReference>
<keyword evidence="2 11" id="KW-0547">Nucleotide-binding</keyword>
<feature type="domain" description="UvrD-like helicase ATP-binding" evidence="12">
    <location>
        <begin position="1"/>
        <end position="276"/>
    </location>
</feature>
<organism evidence="14 15">
    <name type="scientific">Mobilitalea sibirica</name>
    <dbReference type="NCBI Taxonomy" id="1462919"/>
    <lineage>
        <taxon>Bacteria</taxon>
        <taxon>Bacillati</taxon>
        <taxon>Bacillota</taxon>
        <taxon>Clostridia</taxon>
        <taxon>Lachnospirales</taxon>
        <taxon>Lachnospiraceae</taxon>
        <taxon>Mobilitalea</taxon>
    </lineage>
</organism>
<keyword evidence="7" id="KW-0413">Isomerase</keyword>
<evidence type="ECO:0000256" key="8">
    <source>
        <dbReference type="ARBA" id="ARBA00034617"/>
    </source>
</evidence>
<dbReference type="GO" id="GO:0005829">
    <property type="term" value="C:cytosol"/>
    <property type="evidence" value="ECO:0007669"/>
    <property type="project" value="TreeGrafter"/>
</dbReference>
<dbReference type="GO" id="GO:0000725">
    <property type="term" value="P:recombinational repair"/>
    <property type="evidence" value="ECO:0007669"/>
    <property type="project" value="TreeGrafter"/>
</dbReference>
<feature type="domain" description="UvrD-like helicase C-terminal" evidence="13">
    <location>
        <begin position="277"/>
        <end position="540"/>
    </location>
</feature>
<evidence type="ECO:0000259" key="13">
    <source>
        <dbReference type="PROSITE" id="PS51217"/>
    </source>
</evidence>
<feature type="binding site" evidence="11">
    <location>
        <begin position="22"/>
        <end position="29"/>
    </location>
    <ligand>
        <name>ATP</name>
        <dbReference type="ChEBI" id="CHEBI:30616"/>
    </ligand>
</feature>
<dbReference type="PROSITE" id="PS51198">
    <property type="entry name" value="UVRD_HELICASE_ATP_BIND"/>
    <property type="match status" value="1"/>
</dbReference>
<comment type="similarity">
    <text evidence="1">Belongs to the helicase family. UvrD subfamily.</text>
</comment>
<dbReference type="InterPro" id="IPR013986">
    <property type="entry name" value="DExx_box_DNA_helicase_dom_sf"/>
</dbReference>
<dbReference type="AlphaFoldDB" id="A0A8J7HD63"/>
<dbReference type="EMBL" id="JAEAGR010000013">
    <property type="protein sequence ID" value="MBH1941692.1"/>
    <property type="molecule type" value="Genomic_DNA"/>
</dbReference>
<keyword evidence="6" id="KW-0238">DNA-binding</keyword>
<reference evidence="14" key="1">
    <citation type="submission" date="2020-12" db="EMBL/GenBank/DDBJ databases">
        <title>M. sibirica DSM 26468T genome.</title>
        <authorList>
            <person name="Thieme N."/>
            <person name="Rettenmaier R."/>
            <person name="Zverlov V."/>
            <person name="Liebl W."/>
        </authorList>
    </citation>
    <scope>NUCLEOTIDE SEQUENCE</scope>
    <source>
        <strain evidence="14">DSM 26468</strain>
    </source>
</reference>
<evidence type="ECO:0000256" key="9">
    <source>
        <dbReference type="ARBA" id="ARBA00034808"/>
    </source>
</evidence>
<keyword evidence="15" id="KW-1185">Reference proteome</keyword>
<keyword evidence="3 11" id="KW-0378">Hydrolase</keyword>
<dbReference type="InterPro" id="IPR000212">
    <property type="entry name" value="DNA_helicase_UvrD/REP"/>
</dbReference>
<evidence type="ECO:0000256" key="7">
    <source>
        <dbReference type="ARBA" id="ARBA00023235"/>
    </source>
</evidence>
<evidence type="ECO:0000256" key="6">
    <source>
        <dbReference type="ARBA" id="ARBA00023125"/>
    </source>
</evidence>
<proteinExistence type="inferred from homology"/>
<dbReference type="RefSeq" id="WP_197661935.1">
    <property type="nucleotide sequence ID" value="NZ_JAEAGR010000013.1"/>
</dbReference>
<dbReference type="InterPro" id="IPR014016">
    <property type="entry name" value="UvrD-like_ATP-bd"/>
</dbReference>
<evidence type="ECO:0000256" key="2">
    <source>
        <dbReference type="ARBA" id="ARBA00022741"/>
    </source>
</evidence>
<evidence type="ECO:0000259" key="12">
    <source>
        <dbReference type="PROSITE" id="PS51198"/>
    </source>
</evidence>
<dbReference type="InterPro" id="IPR014017">
    <property type="entry name" value="DNA_helicase_UvrD-like_C"/>
</dbReference>
<comment type="catalytic activity">
    <reaction evidence="8">
        <text>Couples ATP hydrolysis with the unwinding of duplex DNA by translocating in the 3'-5' direction.</text>
        <dbReference type="EC" id="5.6.2.4"/>
    </reaction>
</comment>
<comment type="catalytic activity">
    <reaction evidence="10">
        <text>ATP + H2O = ADP + phosphate + H(+)</text>
        <dbReference type="Rhea" id="RHEA:13065"/>
        <dbReference type="ChEBI" id="CHEBI:15377"/>
        <dbReference type="ChEBI" id="CHEBI:15378"/>
        <dbReference type="ChEBI" id="CHEBI:30616"/>
        <dbReference type="ChEBI" id="CHEBI:43474"/>
        <dbReference type="ChEBI" id="CHEBI:456216"/>
        <dbReference type="EC" id="5.6.2.4"/>
    </reaction>
</comment>
<dbReference type="PANTHER" id="PTHR11070">
    <property type="entry name" value="UVRD / RECB / PCRA DNA HELICASE FAMILY MEMBER"/>
    <property type="match status" value="1"/>
</dbReference>
<dbReference type="InterPro" id="IPR027417">
    <property type="entry name" value="P-loop_NTPase"/>
</dbReference>
<evidence type="ECO:0000256" key="5">
    <source>
        <dbReference type="ARBA" id="ARBA00022840"/>
    </source>
</evidence>
<keyword evidence="5 11" id="KW-0067">ATP-binding</keyword>
<dbReference type="PANTHER" id="PTHR11070:SF2">
    <property type="entry name" value="ATP-DEPENDENT DNA HELICASE SRS2"/>
    <property type="match status" value="1"/>
</dbReference>
<protein>
    <recommendedName>
        <fullName evidence="9">DNA 3'-5' helicase</fullName>
        <ecNumber evidence="9">5.6.2.4</ecNumber>
    </recommendedName>
</protein>
<comment type="caution">
    <text evidence="14">The sequence shown here is derived from an EMBL/GenBank/DDBJ whole genome shotgun (WGS) entry which is preliminary data.</text>
</comment>
<dbReference type="CDD" id="cd17932">
    <property type="entry name" value="DEXQc_UvrD"/>
    <property type="match status" value="1"/>
</dbReference>
<dbReference type="Pfam" id="PF00580">
    <property type="entry name" value="UvrD-helicase"/>
    <property type="match status" value="1"/>
</dbReference>
<dbReference type="Gene3D" id="1.10.10.160">
    <property type="match status" value="1"/>
</dbReference>
<evidence type="ECO:0000256" key="1">
    <source>
        <dbReference type="ARBA" id="ARBA00009922"/>
    </source>
</evidence>
<gene>
    <name evidence="14" type="ORF">I5677_12390</name>
</gene>
<evidence type="ECO:0000256" key="11">
    <source>
        <dbReference type="PROSITE-ProRule" id="PRU00560"/>
    </source>
</evidence>
<accession>A0A8J7HD63</accession>
<dbReference type="Gene3D" id="3.40.50.300">
    <property type="entry name" value="P-loop containing nucleotide triphosphate hydrolases"/>
    <property type="match status" value="2"/>
</dbReference>
<evidence type="ECO:0000256" key="4">
    <source>
        <dbReference type="ARBA" id="ARBA00022806"/>
    </source>
</evidence>
<dbReference type="SUPFAM" id="SSF52540">
    <property type="entry name" value="P-loop containing nucleoside triphosphate hydrolases"/>
    <property type="match status" value="1"/>
</dbReference>
<evidence type="ECO:0000313" key="14">
    <source>
        <dbReference type="EMBL" id="MBH1941692.1"/>
    </source>
</evidence>
<evidence type="ECO:0000256" key="3">
    <source>
        <dbReference type="ARBA" id="ARBA00022801"/>
    </source>
</evidence>
<keyword evidence="4 11" id="KW-0347">Helicase</keyword>
<name>A0A8J7HD63_9FIRM</name>
<sequence>MYMNKAQQQAVVHKEGPMLVLAGPGSGKTLVITERTKRLIELYQIQESNILVITFTKAAANEMKERFLKSIGKNRTGASFGTFHAVFFTILKHAYRLNSKNIIREDLRFHYLKEIIHRLELEFDDEKDFIMDLLSEISLVKSNRINLENYYSSNCGDEIFRIIYKEYDSRLKQSHLIDFDDMLILCHQLLKERQDILKQWQNKFQYILIDEFQDINQIQYEIVRMLAAPQNNLFIVGDDDQSIYRFRGAKPEIMLNFPKDYPGCERLVLSTNYRSTKNIVQTSIRLVSHNQNRYEKEVNAIKDEGGKIQVLQFQNLAEENQRLSEEIIKLRREGIALKDMAILVRTNMGFGALLHKLMEYNIPFQMRDTLPNLYDHWITRDIIAYIKLAMGSVERSLFLQIINRPKRYVSRECFDTPEINFEDVKSYYEDKSWMLERLEQMEYDLYAISKMGPFAAVNYIRRGVGYEDYLKEYSEQRKIKTEDLLEILDELQESAKSYQTFEAWFGYMEAYKEELKQQAEESKRDNIDRITIATMHSSKGLEFEVVFIVDANEGITPHKKAVLAADIEEERRLFYVAMTRAKEYLYILSAKDRYNKNMEISRFVSELKEDKK</sequence>
<dbReference type="GO" id="GO:0016787">
    <property type="term" value="F:hydrolase activity"/>
    <property type="evidence" value="ECO:0007669"/>
    <property type="project" value="UniProtKB-UniRule"/>
</dbReference>
<dbReference type="GO" id="GO:0033202">
    <property type="term" value="C:DNA helicase complex"/>
    <property type="evidence" value="ECO:0007669"/>
    <property type="project" value="TreeGrafter"/>
</dbReference>
<dbReference type="GO" id="GO:0003677">
    <property type="term" value="F:DNA binding"/>
    <property type="evidence" value="ECO:0007669"/>
    <property type="project" value="UniProtKB-KW"/>
</dbReference>
<evidence type="ECO:0000256" key="10">
    <source>
        <dbReference type="ARBA" id="ARBA00048988"/>
    </source>
</evidence>
<dbReference type="Pfam" id="PF13361">
    <property type="entry name" value="UvrD_C"/>
    <property type="match status" value="1"/>
</dbReference>
<evidence type="ECO:0000313" key="15">
    <source>
        <dbReference type="Proteomes" id="UP000623269"/>
    </source>
</evidence>
<dbReference type="Gene3D" id="1.10.486.10">
    <property type="entry name" value="PCRA, domain 4"/>
    <property type="match status" value="1"/>
</dbReference>
<dbReference type="GO" id="GO:0005524">
    <property type="term" value="F:ATP binding"/>
    <property type="evidence" value="ECO:0007669"/>
    <property type="project" value="UniProtKB-UniRule"/>
</dbReference>
<dbReference type="CDD" id="cd18807">
    <property type="entry name" value="SF1_C_UvrD"/>
    <property type="match status" value="1"/>
</dbReference>